<feature type="region of interest" description="Disordered" evidence="1">
    <location>
        <begin position="763"/>
        <end position="789"/>
    </location>
</feature>
<gene>
    <name evidence="2" type="ORF">JKF63_03954</name>
</gene>
<evidence type="ECO:0000313" key="2">
    <source>
        <dbReference type="EMBL" id="KAG5497688.1"/>
    </source>
</evidence>
<feature type="region of interest" description="Disordered" evidence="1">
    <location>
        <begin position="1"/>
        <end position="22"/>
    </location>
</feature>
<dbReference type="RefSeq" id="XP_067755156.1">
    <property type="nucleotide sequence ID" value="XM_067899950.1"/>
</dbReference>
<dbReference type="AlphaFoldDB" id="A0A836ICC0"/>
<dbReference type="Proteomes" id="UP000674318">
    <property type="component" value="Unassembled WGS sequence"/>
</dbReference>
<feature type="region of interest" description="Disordered" evidence="1">
    <location>
        <begin position="219"/>
        <end position="246"/>
    </location>
</feature>
<accession>A0A836ICC0</accession>
<keyword evidence="3" id="KW-1185">Reference proteome</keyword>
<name>A0A836ICC0_9TRYP</name>
<evidence type="ECO:0000256" key="1">
    <source>
        <dbReference type="SAM" id="MobiDB-lite"/>
    </source>
</evidence>
<feature type="compositionally biased region" description="Low complexity" evidence="1">
    <location>
        <begin position="364"/>
        <end position="375"/>
    </location>
</feature>
<reference evidence="2 3" key="1">
    <citation type="submission" date="2021-02" db="EMBL/GenBank/DDBJ databases">
        <title>Porcisia hertigi Genome sequencing and assembly.</title>
        <authorList>
            <person name="Almutairi H."/>
            <person name="Gatherer D."/>
        </authorList>
    </citation>
    <scope>NUCLEOTIDE SEQUENCE [LARGE SCALE GENOMIC DNA]</scope>
    <source>
        <strain evidence="2 3">C119</strain>
    </source>
</reference>
<sequence length="812" mass="86451">MLRSPHASSPTPAQAELSETPSFMLSRMGPYTMGDEVETLFPEMTVSETGFGPAPSAFASVFYGDSEPAPLYEKSTSVRKATRNGTSHHKNISSAAQLYGYAGTPSACGFPSITVYEGSGGLAGASRRASTAVTALPESHFRRESRTNSTATSGTALSACHLSRKENGGFTSASANTFLNSDGSFAGGSDHSHPSLCESPVISESPVSALRRESAGSGYYRETSTWGSEDLSGHAARSTESPAAQSTAQDRFSVAVYRTSCGSASHISASNSFSMAEQPDVIWTSCTTPQPPHAQPRHPRPEIPAPLSTKHGPLRKCSTPEDTQQRCPVQTVSFSSLELFGRDFGNTDFSLPPHTGANRGGGSRSSVSNGDDVVSTITIVPPNGSSLRTSSEQKGSASTRRGTSGLSGPVSPTSAKSVAVSETPAQPLLLPKTLSGVSSAPRVACSLHSVHPSKTPSEYLRRSTSRKPRRTDLRRSKRSVSTNGTAAHAVDVVVLSTMPSFLPVRSLTDTEARSRTPTTTPSVNAAPTKANAIEGRDESAFGLTSQPPEPPREELKRTPSYKGNMSTFTVAPPSKKERHPRPYRRRRYLKNLVKPLDTTEMLMAMVPFSPRRDLPPRRSSLNNGYSAQTLPNTPVPLPQLQYNQITVHDAARLCSPTAQASSSASLSMTPEKLITIPSGAGARRAQQKLLGFPRFFLSRGGGGLCATTENINERSLRSIGGRSATESRLLGESSNGIMSRSCPSVEYSADEGTNPFPMRRSVSWSVQSGRSTADSSDTAGIARKKRQPEHVLPTAHELEEAYVMVLPKSSVS</sequence>
<dbReference type="OrthoDB" id="266577at2759"/>
<proteinExistence type="predicted"/>
<evidence type="ECO:0000313" key="3">
    <source>
        <dbReference type="Proteomes" id="UP000674318"/>
    </source>
</evidence>
<protein>
    <submittedName>
        <fullName evidence="2">Uncharacterized protein</fullName>
    </submittedName>
</protein>
<feature type="compositionally biased region" description="Polar residues" evidence="1">
    <location>
        <begin position="383"/>
        <end position="416"/>
    </location>
</feature>
<feature type="region of interest" description="Disordered" evidence="1">
    <location>
        <begin position="536"/>
        <end position="581"/>
    </location>
</feature>
<organism evidence="2 3">
    <name type="scientific">Porcisia hertigi</name>
    <dbReference type="NCBI Taxonomy" id="2761500"/>
    <lineage>
        <taxon>Eukaryota</taxon>
        <taxon>Discoba</taxon>
        <taxon>Euglenozoa</taxon>
        <taxon>Kinetoplastea</taxon>
        <taxon>Metakinetoplastina</taxon>
        <taxon>Trypanosomatida</taxon>
        <taxon>Trypanosomatidae</taxon>
        <taxon>Leishmaniinae</taxon>
        <taxon>Porcisia</taxon>
    </lineage>
</organism>
<feature type="region of interest" description="Disordered" evidence="1">
    <location>
        <begin position="348"/>
        <end position="422"/>
    </location>
</feature>
<feature type="compositionally biased region" description="Polar residues" evidence="1">
    <location>
        <begin position="763"/>
        <end position="778"/>
    </location>
</feature>
<dbReference type="GeneID" id="94290027"/>
<dbReference type="EMBL" id="JAFJZO010000031">
    <property type="protein sequence ID" value="KAG5497688.1"/>
    <property type="molecule type" value="Genomic_DNA"/>
</dbReference>
<feature type="region of interest" description="Disordered" evidence="1">
    <location>
        <begin position="134"/>
        <end position="154"/>
    </location>
</feature>
<comment type="caution">
    <text evidence="2">The sequence shown here is derived from an EMBL/GenBank/DDBJ whole genome shotgun (WGS) entry which is preliminary data.</text>
</comment>
<feature type="region of interest" description="Disordered" evidence="1">
    <location>
        <begin position="447"/>
        <end position="484"/>
    </location>
</feature>
<dbReference type="KEGG" id="phet:94290027"/>